<evidence type="ECO:0000256" key="3">
    <source>
        <dbReference type="ARBA" id="ARBA00022692"/>
    </source>
</evidence>
<keyword evidence="3 6" id="KW-0812">Transmembrane</keyword>
<proteinExistence type="inferred from homology"/>
<dbReference type="Proteomes" id="UP000324133">
    <property type="component" value="Unassembled WGS sequence"/>
</dbReference>
<comment type="subcellular location">
    <subcellularLocation>
        <location evidence="1">Membrane</location>
        <topology evidence="1">Multi-pass membrane protein</topology>
    </subcellularLocation>
</comment>
<feature type="transmembrane region" description="Helical" evidence="6">
    <location>
        <begin position="75"/>
        <end position="97"/>
    </location>
</feature>
<feature type="transmembrane region" description="Helical" evidence="6">
    <location>
        <begin position="48"/>
        <end position="68"/>
    </location>
</feature>
<protein>
    <submittedName>
        <fullName evidence="7">DUF423 domain-containing protein</fullName>
    </submittedName>
</protein>
<comment type="caution">
    <text evidence="7">The sequence shown here is derived from an EMBL/GenBank/DDBJ whole genome shotgun (WGS) entry which is preliminary data.</text>
</comment>
<evidence type="ECO:0000256" key="5">
    <source>
        <dbReference type="ARBA" id="ARBA00023136"/>
    </source>
</evidence>
<dbReference type="GO" id="GO:0005886">
    <property type="term" value="C:plasma membrane"/>
    <property type="evidence" value="ECO:0007669"/>
    <property type="project" value="TreeGrafter"/>
</dbReference>
<feature type="transmembrane region" description="Helical" evidence="6">
    <location>
        <begin position="103"/>
        <end position="123"/>
    </location>
</feature>
<dbReference type="PANTHER" id="PTHR43461">
    <property type="entry name" value="TRANSMEMBRANE PROTEIN 256"/>
    <property type="match status" value="1"/>
</dbReference>
<dbReference type="EMBL" id="VKKY01000002">
    <property type="protein sequence ID" value="KAA3437988.1"/>
    <property type="molecule type" value="Genomic_DNA"/>
</dbReference>
<evidence type="ECO:0000256" key="2">
    <source>
        <dbReference type="ARBA" id="ARBA00009694"/>
    </source>
</evidence>
<evidence type="ECO:0000256" key="4">
    <source>
        <dbReference type="ARBA" id="ARBA00022989"/>
    </source>
</evidence>
<evidence type="ECO:0000313" key="7">
    <source>
        <dbReference type="EMBL" id="KAA3437988.1"/>
    </source>
</evidence>
<keyword evidence="5 6" id="KW-0472">Membrane</keyword>
<name>A0A5B6TCT5_9BACT</name>
<organism evidence="7 8">
    <name type="scientific">Rufibacter hautae</name>
    <dbReference type="NCBI Taxonomy" id="2595005"/>
    <lineage>
        <taxon>Bacteria</taxon>
        <taxon>Pseudomonadati</taxon>
        <taxon>Bacteroidota</taxon>
        <taxon>Cytophagia</taxon>
        <taxon>Cytophagales</taxon>
        <taxon>Hymenobacteraceae</taxon>
        <taxon>Rufibacter</taxon>
    </lineage>
</organism>
<dbReference type="AlphaFoldDB" id="A0A5B6TCT5"/>
<comment type="similarity">
    <text evidence="2">Belongs to the UPF0382 family.</text>
</comment>
<keyword evidence="8" id="KW-1185">Reference proteome</keyword>
<dbReference type="InterPro" id="IPR006696">
    <property type="entry name" value="DUF423"/>
</dbReference>
<dbReference type="PANTHER" id="PTHR43461:SF1">
    <property type="entry name" value="TRANSMEMBRANE PROTEIN 256"/>
    <property type="match status" value="1"/>
</dbReference>
<accession>A0A5B6TCT5</accession>
<gene>
    <name evidence="7" type="ORF">FOA19_11960</name>
</gene>
<reference evidence="7 8" key="1">
    <citation type="submission" date="2019-07" db="EMBL/GenBank/DDBJ databases">
        <title>Rufibacter sp. nov., isolated from lake sediment.</title>
        <authorList>
            <person name="Qu J.-H."/>
        </authorList>
    </citation>
    <scope>NUCLEOTIDE SEQUENCE [LARGE SCALE GENOMIC DNA]</scope>
    <source>
        <strain evidence="7 8">NBS58-1</strain>
    </source>
</reference>
<keyword evidence="4 6" id="KW-1133">Transmembrane helix</keyword>
<dbReference type="Pfam" id="PF04241">
    <property type="entry name" value="DUF423"/>
    <property type="match status" value="1"/>
</dbReference>
<dbReference type="OrthoDB" id="9802121at2"/>
<evidence type="ECO:0000313" key="8">
    <source>
        <dbReference type="Proteomes" id="UP000324133"/>
    </source>
</evidence>
<evidence type="ECO:0000256" key="6">
    <source>
        <dbReference type="SAM" id="Phobius"/>
    </source>
</evidence>
<evidence type="ECO:0000256" key="1">
    <source>
        <dbReference type="ARBA" id="ARBA00004141"/>
    </source>
</evidence>
<sequence>MTIKTILILGALLSGLGVMIGAFGAHGLAKLLTETGRTETFETAVKYQMYHALGLLLVGVLMTQFPAATGMRVSGICFLIGILIFSGSLYILCLTGIRWMGAITPIGGLFLIAGWLNLVWALVKNV</sequence>